<dbReference type="InterPro" id="IPR001610">
    <property type="entry name" value="PAC"/>
</dbReference>
<keyword evidence="4" id="KW-0808">Transferase</keyword>
<dbReference type="Gene3D" id="3.30.450.20">
    <property type="entry name" value="PAS domain"/>
    <property type="match status" value="2"/>
</dbReference>
<keyword evidence="6" id="KW-0418">Kinase</keyword>
<accession>A0AAQ1GJS0</accession>
<dbReference type="SMART" id="SM00091">
    <property type="entry name" value="PAS"/>
    <property type="match status" value="2"/>
</dbReference>
<dbReference type="CDD" id="cd00130">
    <property type="entry name" value="PAS"/>
    <property type="match status" value="2"/>
</dbReference>
<proteinExistence type="predicted"/>
<comment type="catalytic activity">
    <reaction evidence="1">
        <text>ATP + protein L-histidine = ADP + protein N-phospho-L-histidine.</text>
        <dbReference type="EC" id="2.7.13.3"/>
    </reaction>
</comment>
<gene>
    <name evidence="13" type="ORF">SAMN05216550_114218</name>
</gene>
<dbReference type="Pfam" id="PF00989">
    <property type="entry name" value="PAS"/>
    <property type="match status" value="1"/>
</dbReference>
<evidence type="ECO:0000256" key="6">
    <source>
        <dbReference type="ARBA" id="ARBA00022777"/>
    </source>
</evidence>
<dbReference type="PANTHER" id="PTHR43065">
    <property type="entry name" value="SENSOR HISTIDINE KINASE"/>
    <property type="match status" value="1"/>
</dbReference>
<reference evidence="13 14" key="1">
    <citation type="submission" date="2016-10" db="EMBL/GenBank/DDBJ databases">
        <authorList>
            <person name="Varghese N."/>
            <person name="Submissions S."/>
        </authorList>
    </citation>
    <scope>NUCLEOTIDE SEQUENCE [LARGE SCALE GENOMIC DNA]</scope>
    <source>
        <strain evidence="13 14">LMG 22274</strain>
    </source>
</reference>
<dbReference type="Proteomes" id="UP000183529">
    <property type="component" value="Unassembled WGS sequence"/>
</dbReference>
<dbReference type="InterPro" id="IPR013655">
    <property type="entry name" value="PAS_fold_3"/>
</dbReference>
<dbReference type="InterPro" id="IPR004358">
    <property type="entry name" value="Sig_transdc_His_kin-like_C"/>
</dbReference>
<dbReference type="InterPro" id="IPR003661">
    <property type="entry name" value="HisK_dim/P_dom"/>
</dbReference>
<name>A0AAQ1GJS0_9BURK</name>
<dbReference type="InterPro" id="IPR035965">
    <property type="entry name" value="PAS-like_dom_sf"/>
</dbReference>
<dbReference type="InterPro" id="IPR036890">
    <property type="entry name" value="HATPase_C_sf"/>
</dbReference>
<dbReference type="PROSITE" id="PS50112">
    <property type="entry name" value="PAS"/>
    <property type="match status" value="1"/>
</dbReference>
<evidence type="ECO:0000256" key="3">
    <source>
        <dbReference type="ARBA" id="ARBA00022553"/>
    </source>
</evidence>
<dbReference type="CDD" id="cd00082">
    <property type="entry name" value="HisKA"/>
    <property type="match status" value="1"/>
</dbReference>
<keyword evidence="8" id="KW-0902">Two-component regulatory system</keyword>
<evidence type="ECO:0000256" key="1">
    <source>
        <dbReference type="ARBA" id="ARBA00000085"/>
    </source>
</evidence>
<dbReference type="AlphaFoldDB" id="A0AAQ1GJS0"/>
<keyword evidence="5" id="KW-0547">Nucleotide-binding</keyword>
<dbReference type="EC" id="2.7.13.3" evidence="2"/>
<dbReference type="NCBIfam" id="TIGR00229">
    <property type="entry name" value="sensory_box"/>
    <property type="match status" value="2"/>
</dbReference>
<feature type="domain" description="PAC" evidence="12">
    <location>
        <begin position="198"/>
        <end position="250"/>
    </location>
</feature>
<dbReference type="InterPro" id="IPR036097">
    <property type="entry name" value="HisK_dim/P_sf"/>
</dbReference>
<dbReference type="InterPro" id="IPR005467">
    <property type="entry name" value="His_kinase_dom"/>
</dbReference>
<feature type="transmembrane region" description="Helical" evidence="9">
    <location>
        <begin position="27"/>
        <end position="47"/>
    </location>
</feature>
<dbReference type="Pfam" id="PF02518">
    <property type="entry name" value="HATPase_c"/>
    <property type="match status" value="1"/>
</dbReference>
<dbReference type="SUPFAM" id="SSF47384">
    <property type="entry name" value="Homodimeric domain of signal transducing histidine kinase"/>
    <property type="match status" value="1"/>
</dbReference>
<feature type="domain" description="PAC" evidence="12">
    <location>
        <begin position="322"/>
        <end position="374"/>
    </location>
</feature>
<keyword evidence="9" id="KW-1133">Transmembrane helix</keyword>
<dbReference type="SUPFAM" id="SSF55874">
    <property type="entry name" value="ATPase domain of HSP90 chaperone/DNA topoisomerase II/histidine kinase"/>
    <property type="match status" value="1"/>
</dbReference>
<dbReference type="SMART" id="SM00388">
    <property type="entry name" value="HisKA"/>
    <property type="match status" value="1"/>
</dbReference>
<dbReference type="EMBL" id="FNZM01000014">
    <property type="protein sequence ID" value="SEK05407.1"/>
    <property type="molecule type" value="Genomic_DNA"/>
</dbReference>
<evidence type="ECO:0000259" key="12">
    <source>
        <dbReference type="PROSITE" id="PS50113"/>
    </source>
</evidence>
<dbReference type="PANTHER" id="PTHR43065:SF10">
    <property type="entry name" value="PEROXIDE STRESS-ACTIVATED HISTIDINE KINASE MAK3"/>
    <property type="match status" value="1"/>
</dbReference>
<dbReference type="InterPro" id="IPR013767">
    <property type="entry name" value="PAS_fold"/>
</dbReference>
<dbReference type="SMART" id="SM00387">
    <property type="entry name" value="HATPase_c"/>
    <property type="match status" value="1"/>
</dbReference>
<dbReference type="SMART" id="SM00086">
    <property type="entry name" value="PAC"/>
    <property type="match status" value="2"/>
</dbReference>
<dbReference type="RefSeq" id="WP_080180450.1">
    <property type="nucleotide sequence ID" value="NZ_CAJMXZ010000015.1"/>
</dbReference>
<evidence type="ECO:0000256" key="5">
    <source>
        <dbReference type="ARBA" id="ARBA00022741"/>
    </source>
</evidence>
<dbReference type="Gene3D" id="1.10.287.130">
    <property type="match status" value="1"/>
</dbReference>
<dbReference type="Pfam" id="PF08447">
    <property type="entry name" value="PAS_3"/>
    <property type="match status" value="1"/>
</dbReference>
<dbReference type="GO" id="GO:0005524">
    <property type="term" value="F:ATP binding"/>
    <property type="evidence" value="ECO:0007669"/>
    <property type="project" value="UniProtKB-KW"/>
</dbReference>
<dbReference type="InterPro" id="IPR000014">
    <property type="entry name" value="PAS"/>
</dbReference>
<evidence type="ECO:0000313" key="13">
    <source>
        <dbReference type="EMBL" id="SEK05407.1"/>
    </source>
</evidence>
<evidence type="ECO:0000259" key="10">
    <source>
        <dbReference type="PROSITE" id="PS50109"/>
    </source>
</evidence>
<evidence type="ECO:0000256" key="2">
    <source>
        <dbReference type="ARBA" id="ARBA00012438"/>
    </source>
</evidence>
<keyword evidence="3" id="KW-0597">Phosphoprotein</keyword>
<evidence type="ECO:0000256" key="4">
    <source>
        <dbReference type="ARBA" id="ARBA00022679"/>
    </source>
</evidence>
<dbReference type="SUPFAM" id="SSF55785">
    <property type="entry name" value="PYP-like sensor domain (PAS domain)"/>
    <property type="match status" value="2"/>
</dbReference>
<dbReference type="PROSITE" id="PS50109">
    <property type="entry name" value="HIS_KIN"/>
    <property type="match status" value="1"/>
</dbReference>
<evidence type="ECO:0000256" key="8">
    <source>
        <dbReference type="ARBA" id="ARBA00023012"/>
    </source>
</evidence>
<keyword evidence="9" id="KW-0472">Membrane</keyword>
<evidence type="ECO:0000256" key="7">
    <source>
        <dbReference type="ARBA" id="ARBA00022840"/>
    </source>
</evidence>
<dbReference type="Pfam" id="PF00512">
    <property type="entry name" value="HisKA"/>
    <property type="match status" value="1"/>
</dbReference>
<dbReference type="Gene3D" id="3.30.565.10">
    <property type="entry name" value="Histidine kinase-like ATPase, C-terminal domain"/>
    <property type="match status" value="1"/>
</dbReference>
<keyword evidence="9" id="KW-0812">Transmembrane</keyword>
<evidence type="ECO:0000313" key="14">
    <source>
        <dbReference type="Proteomes" id="UP000183529"/>
    </source>
</evidence>
<comment type="caution">
    <text evidence="13">The sequence shown here is derived from an EMBL/GenBank/DDBJ whole genome shotgun (WGS) entry which is preliminary data.</text>
</comment>
<dbReference type="PROSITE" id="PS50113">
    <property type="entry name" value="PAC"/>
    <property type="match status" value="2"/>
</dbReference>
<evidence type="ECO:0000259" key="11">
    <source>
        <dbReference type="PROSITE" id="PS50112"/>
    </source>
</evidence>
<dbReference type="InterPro" id="IPR000700">
    <property type="entry name" value="PAS-assoc_C"/>
</dbReference>
<sequence length="629" mass="68990">MTPPPTQDSNRWLEAGAGGGPLGNVRIVYALALMVGLGVFMVDAFAPLNIAVAVLYVVVVLLVSSVASTSVTVAVAWLCVAMTMLGFLISQNDPVAPSSIARCAVSLSALIAVSILAVRNQGVHATLRHHVDLLNLTHDAVVVYGLDDRITFWSHGAERLYGWRAAEALGRRLHELTATQGAVADSEIHQQTLKSGHWHGELKRVRKDGATVRVASRVMLSRDRWGRPVGILSTDDDITETRRMEVELREQKEELLATLDAIPAMVWSSFDDGRPTYVNQRWSEYGIDTRCEGDVWPDILHPDDLADVQSAWGEAIERGSHFERTARIRHRDGSYRWTVIASAPLRGADGRAKAWYGVNTDIDALRKAEQALDRSRNELAHTTRVSMLGELAASIAHEVTQPLAAIVTAGEAGLRWLNRHPPELAEVRASIEQSTSDARRATEVIRRIRTMARKRDADITDVDVNGIIEESVELVRREVSSHGVEMSVMLADMPLVVCGDRVQLQQVVINLLMNGVQAMANISDGAKLTVITVRCEGAARVQIDDTGHGISEADAKMLFTPFFTTRKDGMGMGLSICRSIVEAHGGRVWAENNKRRGARMQFTLPLAQRAMQQPTENPVLAISGDTTDE</sequence>
<dbReference type="InterPro" id="IPR003594">
    <property type="entry name" value="HATPase_dom"/>
</dbReference>
<protein>
    <recommendedName>
        <fullName evidence="2">histidine kinase</fullName>
        <ecNumber evidence="2">2.7.13.3</ecNumber>
    </recommendedName>
</protein>
<feature type="transmembrane region" description="Helical" evidence="9">
    <location>
        <begin position="54"/>
        <end position="87"/>
    </location>
</feature>
<feature type="domain" description="Histidine kinase" evidence="10">
    <location>
        <begin position="394"/>
        <end position="608"/>
    </location>
</feature>
<feature type="domain" description="PAS" evidence="11">
    <location>
        <begin position="126"/>
        <end position="196"/>
    </location>
</feature>
<dbReference type="PRINTS" id="PR00344">
    <property type="entry name" value="BCTRLSENSOR"/>
</dbReference>
<keyword evidence="7" id="KW-0067">ATP-binding</keyword>
<dbReference type="GO" id="GO:0006355">
    <property type="term" value="P:regulation of DNA-templated transcription"/>
    <property type="evidence" value="ECO:0007669"/>
    <property type="project" value="InterPro"/>
</dbReference>
<dbReference type="GO" id="GO:0000155">
    <property type="term" value="F:phosphorelay sensor kinase activity"/>
    <property type="evidence" value="ECO:0007669"/>
    <property type="project" value="InterPro"/>
</dbReference>
<organism evidence="13 14">
    <name type="scientific">Paraburkholderia tropica</name>
    <dbReference type="NCBI Taxonomy" id="92647"/>
    <lineage>
        <taxon>Bacteria</taxon>
        <taxon>Pseudomonadati</taxon>
        <taxon>Pseudomonadota</taxon>
        <taxon>Betaproteobacteria</taxon>
        <taxon>Burkholderiales</taxon>
        <taxon>Burkholderiaceae</taxon>
        <taxon>Paraburkholderia</taxon>
    </lineage>
</organism>
<evidence type="ECO:0000256" key="9">
    <source>
        <dbReference type="SAM" id="Phobius"/>
    </source>
</evidence>